<keyword evidence="2" id="KW-1185">Reference proteome</keyword>
<dbReference type="OrthoDB" id="88596at2759"/>
<gene>
    <name evidence="1" type="ORF">PHYPSEUDO_004068</name>
</gene>
<accession>A0A8T1V6A7</accession>
<proteinExistence type="predicted"/>
<comment type="caution">
    <text evidence="1">The sequence shown here is derived from an EMBL/GenBank/DDBJ whole genome shotgun (WGS) entry which is preliminary data.</text>
</comment>
<protein>
    <submittedName>
        <fullName evidence="1">Uncharacterized protein</fullName>
    </submittedName>
</protein>
<dbReference type="EMBL" id="JAGDFM010001880">
    <property type="protein sequence ID" value="KAG7375104.1"/>
    <property type="molecule type" value="Genomic_DNA"/>
</dbReference>
<organism evidence="1 2">
    <name type="scientific">Phytophthora pseudosyringae</name>
    <dbReference type="NCBI Taxonomy" id="221518"/>
    <lineage>
        <taxon>Eukaryota</taxon>
        <taxon>Sar</taxon>
        <taxon>Stramenopiles</taxon>
        <taxon>Oomycota</taxon>
        <taxon>Peronosporomycetes</taxon>
        <taxon>Peronosporales</taxon>
        <taxon>Peronosporaceae</taxon>
        <taxon>Phytophthora</taxon>
    </lineage>
</organism>
<evidence type="ECO:0000313" key="2">
    <source>
        <dbReference type="Proteomes" id="UP000694044"/>
    </source>
</evidence>
<reference evidence="1" key="1">
    <citation type="submission" date="2021-02" db="EMBL/GenBank/DDBJ databases">
        <authorList>
            <person name="Palmer J.M."/>
        </authorList>
    </citation>
    <scope>NUCLEOTIDE SEQUENCE</scope>
    <source>
        <strain evidence="1">SCRP734</strain>
    </source>
</reference>
<dbReference type="Proteomes" id="UP000694044">
    <property type="component" value="Unassembled WGS sequence"/>
</dbReference>
<dbReference type="AlphaFoldDB" id="A0A8T1V6A7"/>
<name>A0A8T1V6A7_9STRA</name>
<sequence>MASKSLNYVSSIIVGRTVPTTCFCLHVEEVTFASARQQLLEANMLQAGVAMLNREEHDKRELHVLEKGGNIFGTFHETNTCHVGDKLSFASNPGESSGTHKFQAPEPIRSMMIGEHMEYSHRPHVIAATCHPDRGNS</sequence>
<evidence type="ECO:0000313" key="1">
    <source>
        <dbReference type="EMBL" id="KAG7375104.1"/>
    </source>
</evidence>